<feature type="domain" description="General secretion pathway GspH" evidence="12">
    <location>
        <begin position="50"/>
        <end position="163"/>
    </location>
</feature>
<dbReference type="EMBL" id="CP144460">
    <property type="protein sequence ID" value="XBS36435.1"/>
    <property type="molecule type" value="Genomic_DNA"/>
</dbReference>
<accession>A0AAU7P421</accession>
<evidence type="ECO:0000256" key="9">
    <source>
        <dbReference type="ARBA" id="ARBA00025772"/>
    </source>
</evidence>
<keyword evidence="3" id="KW-1003">Cell membrane</keyword>
<reference evidence="13" key="1">
    <citation type="submission" date="2024-02" db="EMBL/GenBank/DDBJ databases">
        <title>Complete genome sequence of Xanthomonas sp. 10-10.</title>
        <authorList>
            <person name="Biessy A."/>
            <person name="Ciotola M."/>
            <person name="Cadieux M."/>
            <person name="Soufiane B."/>
            <person name="Laforest M."/>
            <person name="Filion M."/>
        </authorList>
    </citation>
    <scope>NUCLEOTIDE SEQUENCE</scope>
    <source>
        <strain evidence="13">10-10</strain>
    </source>
</reference>
<comment type="similarity">
    <text evidence="9">Belongs to the GSP H family.</text>
</comment>
<evidence type="ECO:0000256" key="6">
    <source>
        <dbReference type="ARBA" id="ARBA00022692"/>
    </source>
</evidence>
<dbReference type="GO" id="GO:0015628">
    <property type="term" value="P:protein secretion by the type II secretion system"/>
    <property type="evidence" value="ECO:0007669"/>
    <property type="project" value="InterPro"/>
</dbReference>
<dbReference type="Gene3D" id="3.55.40.10">
    <property type="entry name" value="minor pseudopilin epsh domain"/>
    <property type="match status" value="1"/>
</dbReference>
<keyword evidence="4" id="KW-0488">Methylation</keyword>
<dbReference type="InterPro" id="IPR022346">
    <property type="entry name" value="T2SS_GspH"/>
</dbReference>
<dbReference type="AlphaFoldDB" id="A0AAU7P421"/>
<keyword evidence="7 11" id="KW-1133">Transmembrane helix</keyword>
<feature type="transmembrane region" description="Helical" evidence="11">
    <location>
        <begin position="12"/>
        <end position="34"/>
    </location>
</feature>
<gene>
    <name evidence="13" type="ORF">VZ068_13145</name>
</gene>
<evidence type="ECO:0000313" key="13">
    <source>
        <dbReference type="EMBL" id="XBS36435.1"/>
    </source>
</evidence>
<organism evidence="13">
    <name type="scientific">Xanthomonas sp. 10-10</name>
    <dbReference type="NCBI Taxonomy" id="3115848"/>
    <lineage>
        <taxon>Bacteria</taxon>
        <taxon>Pseudomonadati</taxon>
        <taxon>Pseudomonadota</taxon>
        <taxon>Gammaproteobacteria</taxon>
        <taxon>Lysobacterales</taxon>
        <taxon>Lysobacteraceae</taxon>
        <taxon>Xanthomonas</taxon>
    </lineage>
</organism>
<evidence type="ECO:0000259" key="12">
    <source>
        <dbReference type="Pfam" id="PF12019"/>
    </source>
</evidence>
<dbReference type="InterPro" id="IPR012902">
    <property type="entry name" value="N_methyl_site"/>
</dbReference>
<evidence type="ECO:0000256" key="2">
    <source>
        <dbReference type="ARBA" id="ARBA00021549"/>
    </source>
</evidence>
<evidence type="ECO:0000256" key="5">
    <source>
        <dbReference type="ARBA" id="ARBA00022519"/>
    </source>
</evidence>
<evidence type="ECO:0000256" key="4">
    <source>
        <dbReference type="ARBA" id="ARBA00022481"/>
    </source>
</evidence>
<dbReference type="Pfam" id="PF12019">
    <property type="entry name" value="GspH"/>
    <property type="match status" value="1"/>
</dbReference>
<keyword evidence="5" id="KW-0997">Cell inner membrane</keyword>
<sequence>MDRNHHQQAGFTLTESTITTAVLAILLAVAWPSLSELRQAQQVRALMFEISAHLAMTRSAAISRGSAVAMCPSASYDSCDANNDWTKGWLIYADPDGNRKPDSTHLIIGVRTSSAASRLSIHTSSGREQARYNSLGRTAGSNLTFHICSRGLLKGQVIVNAAGRQRSRLLTAQQQCPF</sequence>
<keyword evidence="8 11" id="KW-0472">Membrane</keyword>
<evidence type="ECO:0000256" key="11">
    <source>
        <dbReference type="SAM" id="Phobius"/>
    </source>
</evidence>
<dbReference type="GO" id="GO:0015627">
    <property type="term" value="C:type II protein secretion system complex"/>
    <property type="evidence" value="ECO:0007669"/>
    <property type="project" value="InterPro"/>
</dbReference>
<evidence type="ECO:0000256" key="7">
    <source>
        <dbReference type="ARBA" id="ARBA00022989"/>
    </source>
</evidence>
<evidence type="ECO:0000256" key="1">
    <source>
        <dbReference type="ARBA" id="ARBA00004377"/>
    </source>
</evidence>
<comment type="subcellular location">
    <subcellularLocation>
        <location evidence="1">Cell inner membrane</location>
        <topology evidence="1">Single-pass membrane protein</topology>
    </subcellularLocation>
</comment>
<proteinExistence type="inferred from homology"/>
<evidence type="ECO:0000256" key="8">
    <source>
        <dbReference type="ARBA" id="ARBA00023136"/>
    </source>
</evidence>
<name>A0AAU7P421_9XANT</name>
<dbReference type="NCBIfam" id="TIGR02532">
    <property type="entry name" value="IV_pilin_GFxxxE"/>
    <property type="match status" value="1"/>
</dbReference>
<dbReference type="InterPro" id="IPR045584">
    <property type="entry name" value="Pilin-like"/>
</dbReference>
<dbReference type="RefSeq" id="WP_349655550.1">
    <property type="nucleotide sequence ID" value="NZ_CP144460.1"/>
</dbReference>
<dbReference type="SUPFAM" id="SSF54523">
    <property type="entry name" value="Pili subunits"/>
    <property type="match status" value="1"/>
</dbReference>
<keyword evidence="6 11" id="KW-0812">Transmembrane</keyword>
<evidence type="ECO:0000256" key="3">
    <source>
        <dbReference type="ARBA" id="ARBA00022475"/>
    </source>
</evidence>
<dbReference type="GO" id="GO:0005886">
    <property type="term" value="C:plasma membrane"/>
    <property type="evidence" value="ECO:0007669"/>
    <property type="project" value="UniProtKB-SubCell"/>
</dbReference>
<evidence type="ECO:0000256" key="10">
    <source>
        <dbReference type="ARBA" id="ARBA00030775"/>
    </source>
</evidence>
<protein>
    <recommendedName>
        <fullName evidence="2">Type II secretion system protein H</fullName>
    </recommendedName>
    <alternativeName>
        <fullName evidence="10">General secretion pathway protein H</fullName>
    </alternativeName>
</protein>